<dbReference type="SUPFAM" id="SSF53807">
    <property type="entry name" value="Helical backbone' metal receptor"/>
    <property type="match status" value="1"/>
</dbReference>
<protein>
    <submittedName>
        <fullName evidence="3">Hemin-binding periplasmic protein hmuT</fullName>
    </submittedName>
</protein>
<dbReference type="InterPro" id="IPR002491">
    <property type="entry name" value="ABC_transptr_periplasmic_BD"/>
</dbReference>
<dbReference type="AlphaFoldDB" id="A0A4U9WEF2"/>
<organism evidence="3">
    <name type="scientific">Serratia fonticola</name>
    <dbReference type="NCBI Taxonomy" id="47917"/>
    <lineage>
        <taxon>Bacteria</taxon>
        <taxon>Pseudomonadati</taxon>
        <taxon>Pseudomonadota</taxon>
        <taxon>Gammaproteobacteria</taxon>
        <taxon>Enterobacterales</taxon>
        <taxon>Yersiniaceae</taxon>
        <taxon>Serratia</taxon>
    </lineage>
</organism>
<feature type="compositionally biased region" description="Basic residues" evidence="1">
    <location>
        <begin position="1"/>
        <end position="12"/>
    </location>
</feature>
<evidence type="ECO:0000313" key="3">
    <source>
        <dbReference type="EMBL" id="VTR57591.1"/>
    </source>
</evidence>
<dbReference type="PROSITE" id="PS50983">
    <property type="entry name" value="FE_B12_PBP"/>
    <property type="match status" value="1"/>
</dbReference>
<name>A0A4U9WEF2_SERFO</name>
<gene>
    <name evidence="3" type="primary">hmuT_3</name>
    <name evidence="3" type="ORF">NCTC12965_07437</name>
</gene>
<dbReference type="EMBL" id="CABEEZ010000145">
    <property type="protein sequence ID" value="VTR57591.1"/>
    <property type="molecule type" value="Genomic_DNA"/>
</dbReference>
<proteinExistence type="predicted"/>
<reference evidence="3" key="1">
    <citation type="submission" date="2019-05" db="EMBL/GenBank/DDBJ databases">
        <authorList>
            <consortium name="Pathogen Informatics"/>
        </authorList>
    </citation>
    <scope>NUCLEOTIDE SEQUENCE [LARGE SCALE GENOMIC DNA]</scope>
    <source>
        <strain evidence="3">NCTC12965</strain>
    </source>
</reference>
<sequence length="92" mass="9918">MSRLLHLNRRKSPHDSFFAPSPGAVHRPGVSISRRGGREIVSIGGDVTEIAFALGAGDEVVARDSTSLHPAAVQKLPDVGYMRQLNAEGSWR</sequence>
<evidence type="ECO:0000256" key="1">
    <source>
        <dbReference type="SAM" id="MobiDB-lite"/>
    </source>
</evidence>
<feature type="region of interest" description="Disordered" evidence="1">
    <location>
        <begin position="1"/>
        <end position="23"/>
    </location>
</feature>
<evidence type="ECO:0000259" key="2">
    <source>
        <dbReference type="PROSITE" id="PS50983"/>
    </source>
</evidence>
<feature type="domain" description="Fe/B12 periplasmic-binding" evidence="2">
    <location>
        <begin position="39"/>
        <end position="92"/>
    </location>
</feature>
<accession>A0A4U9WEF2</accession>
<dbReference type="Gene3D" id="3.40.50.1980">
    <property type="entry name" value="Nitrogenase molybdenum iron protein domain"/>
    <property type="match status" value="1"/>
</dbReference>